<sequence>MSDVTLRLILGDQLNASHSWYRHVDDNVVYLIAELHQEQTYVKHHIQKITAFFAAMKNFAQALSDAGHRVHHLTLDDTQAFEDLPDLLRHWCEQESVSVLEYQRPDEYRLLSQLRSLAVDSVSINEVDTEHFMLPFDEIDDYFDAGSGSRMETFYRKMRIRFGVLMDGDDPVGGEWNYDTQNRNKLKPDDLAAIPEPLVFENDVNDIFERLNAHKIQHFGEIGDRLRWPTTRHQSRKLLDFFCARCLPNFGTFQDAMTAKSDHAWSLYHARISFSLNTKMLSPQQVIDRVLTEFSARPDAISIAQVEGFIRQILGWREFVRGIYWINMPDYAQSNTLQANRELPDYFWTGKTKMRCLQQSLGQSLEFAYAHHIQRLMVIGNFCLLAGIDPDQVDAWYLGVYIDAIEWVEMPNTRGMCQYADGGLLASKPYSASGAYINRMSDYCSGCHYTVKEKVGDKACPLNSLYWHFMHRHRDEFGRNPRIGMVYRNLDKMDEALREKTLQHAEQLLANLGAL</sequence>
<reference evidence="1" key="1">
    <citation type="journal article" date="2014" name="Int. J. Syst. Evol. Microbiol.">
        <title>Complete genome sequence of Corynebacterium casei LMG S-19264T (=DSM 44701T), isolated from a smear-ripened cheese.</title>
        <authorList>
            <consortium name="US DOE Joint Genome Institute (JGI-PGF)"/>
            <person name="Walter F."/>
            <person name="Albersmeier A."/>
            <person name="Kalinowski J."/>
            <person name="Ruckert C."/>
        </authorList>
    </citation>
    <scope>NUCLEOTIDE SEQUENCE</scope>
    <source>
        <strain evidence="1">KCTC 12711</strain>
    </source>
</reference>
<reference evidence="1" key="2">
    <citation type="submission" date="2020-09" db="EMBL/GenBank/DDBJ databases">
        <authorList>
            <person name="Sun Q."/>
            <person name="Kim S."/>
        </authorList>
    </citation>
    <scope>NUCLEOTIDE SEQUENCE</scope>
    <source>
        <strain evidence="1">KCTC 12711</strain>
    </source>
</reference>
<dbReference type="PANTHER" id="PTHR38657">
    <property type="entry name" value="SLR1343 PROTEIN"/>
    <property type="match status" value="1"/>
</dbReference>
<accession>A0A918VIB8</accession>
<dbReference type="InterPro" id="IPR052551">
    <property type="entry name" value="UV-DNA_repair_photolyase"/>
</dbReference>
<evidence type="ECO:0000313" key="2">
    <source>
        <dbReference type="Proteomes" id="UP000614811"/>
    </source>
</evidence>
<organism evidence="1 2">
    <name type="scientific">Arenicella chitinivorans</name>
    <dbReference type="NCBI Taxonomy" id="1329800"/>
    <lineage>
        <taxon>Bacteria</taxon>
        <taxon>Pseudomonadati</taxon>
        <taxon>Pseudomonadota</taxon>
        <taxon>Gammaproteobacteria</taxon>
        <taxon>Arenicellales</taxon>
        <taxon>Arenicellaceae</taxon>
        <taxon>Arenicella</taxon>
    </lineage>
</organism>
<dbReference type="InterPro" id="IPR014729">
    <property type="entry name" value="Rossmann-like_a/b/a_fold"/>
</dbReference>
<dbReference type="InterPro" id="IPR007357">
    <property type="entry name" value="PhrB-like"/>
</dbReference>
<comment type="caution">
    <text evidence="1">The sequence shown here is derived from an EMBL/GenBank/DDBJ whole genome shotgun (WGS) entry which is preliminary data.</text>
</comment>
<dbReference type="Gene3D" id="1.10.579.10">
    <property type="entry name" value="DNA Cyclobutane Dipyrimidine Photolyase, subunit A, domain 3"/>
    <property type="match status" value="1"/>
</dbReference>
<evidence type="ECO:0000313" key="1">
    <source>
        <dbReference type="EMBL" id="GHA01095.1"/>
    </source>
</evidence>
<dbReference type="Gene3D" id="3.40.50.620">
    <property type="entry name" value="HUPs"/>
    <property type="match status" value="1"/>
</dbReference>
<dbReference type="AlphaFoldDB" id="A0A918VIB8"/>
<name>A0A918VIB8_9GAMM</name>
<proteinExistence type="predicted"/>
<dbReference type="EMBL" id="BMXA01000001">
    <property type="protein sequence ID" value="GHA01095.1"/>
    <property type="molecule type" value="Genomic_DNA"/>
</dbReference>
<dbReference type="SUPFAM" id="SSF48173">
    <property type="entry name" value="Cryptochrome/photolyase FAD-binding domain"/>
    <property type="match status" value="1"/>
</dbReference>
<dbReference type="Pfam" id="PF04244">
    <property type="entry name" value="DPRP"/>
    <property type="match status" value="1"/>
</dbReference>
<dbReference type="RefSeq" id="WP_189398679.1">
    <property type="nucleotide sequence ID" value="NZ_BMXA01000001.1"/>
</dbReference>
<dbReference type="PANTHER" id="PTHR38657:SF1">
    <property type="entry name" value="SLR1343 PROTEIN"/>
    <property type="match status" value="1"/>
</dbReference>
<protein>
    <submittedName>
        <fullName evidence="1">Deoxyribodipyrimidine photo-lyase</fullName>
    </submittedName>
</protein>
<dbReference type="Proteomes" id="UP000614811">
    <property type="component" value="Unassembled WGS sequence"/>
</dbReference>
<dbReference type="Gene3D" id="1.25.40.80">
    <property type="match status" value="1"/>
</dbReference>
<dbReference type="Gene3D" id="1.10.10.1710">
    <property type="entry name" value="Deoxyribodipyrimidine photolyase-related"/>
    <property type="match status" value="1"/>
</dbReference>
<gene>
    <name evidence="1" type="ORF">GCM10008090_07740</name>
</gene>
<dbReference type="InterPro" id="IPR036134">
    <property type="entry name" value="Crypto/Photolyase_FAD-like_sf"/>
</dbReference>
<keyword evidence="2" id="KW-1185">Reference proteome</keyword>